<reference evidence="7" key="1">
    <citation type="submission" date="2013-03" db="EMBL/GenBank/DDBJ databases">
        <title>The Genome Sequence of Anopheles epiroticus epiroticus2.</title>
        <authorList>
            <consortium name="The Broad Institute Genomics Platform"/>
            <person name="Neafsey D.E."/>
            <person name="Howell P."/>
            <person name="Walker B."/>
            <person name="Young S.K."/>
            <person name="Zeng Q."/>
            <person name="Gargeya S."/>
            <person name="Fitzgerald M."/>
            <person name="Haas B."/>
            <person name="Abouelleil A."/>
            <person name="Allen A.W."/>
            <person name="Alvarado L."/>
            <person name="Arachchi H.M."/>
            <person name="Berlin A.M."/>
            <person name="Chapman S.B."/>
            <person name="Gainer-Dewar J."/>
            <person name="Goldberg J."/>
            <person name="Griggs A."/>
            <person name="Gujja S."/>
            <person name="Hansen M."/>
            <person name="Howarth C."/>
            <person name="Imamovic A."/>
            <person name="Ireland A."/>
            <person name="Larimer J."/>
            <person name="McCowan C."/>
            <person name="Murphy C."/>
            <person name="Pearson M."/>
            <person name="Poon T.W."/>
            <person name="Priest M."/>
            <person name="Roberts A."/>
            <person name="Saif S."/>
            <person name="Shea T."/>
            <person name="Sisk P."/>
            <person name="Sykes S."/>
            <person name="Wortman J."/>
            <person name="Nusbaum C."/>
            <person name="Birren B."/>
        </authorList>
    </citation>
    <scope>NUCLEOTIDE SEQUENCE [LARGE SCALE GENOMIC DNA]</scope>
    <source>
        <strain evidence="7">Epiroticus2</strain>
    </source>
</reference>
<evidence type="ECO:0000313" key="6">
    <source>
        <dbReference type="EnsemblMetazoa" id="AEPI000458-PA"/>
    </source>
</evidence>
<organism evidence="6 7">
    <name type="scientific">Anopheles epiroticus</name>
    <dbReference type="NCBI Taxonomy" id="199890"/>
    <lineage>
        <taxon>Eukaryota</taxon>
        <taxon>Metazoa</taxon>
        <taxon>Ecdysozoa</taxon>
        <taxon>Arthropoda</taxon>
        <taxon>Hexapoda</taxon>
        <taxon>Insecta</taxon>
        <taxon>Pterygota</taxon>
        <taxon>Neoptera</taxon>
        <taxon>Endopterygota</taxon>
        <taxon>Diptera</taxon>
        <taxon>Nematocera</taxon>
        <taxon>Culicoidea</taxon>
        <taxon>Culicidae</taxon>
        <taxon>Anophelinae</taxon>
        <taxon>Anopheles</taxon>
    </lineage>
</organism>
<accession>A0A182P0M6</accession>
<evidence type="ECO:0000313" key="7">
    <source>
        <dbReference type="Proteomes" id="UP000075885"/>
    </source>
</evidence>
<feature type="region of interest" description="Disordered" evidence="4">
    <location>
        <begin position="126"/>
        <end position="159"/>
    </location>
</feature>
<protein>
    <recommendedName>
        <fullName evidence="5">MIF4G domain-containing protein</fullName>
    </recommendedName>
</protein>
<dbReference type="PANTHER" id="PTHR23254:SF15">
    <property type="entry name" value="POLYADENYLATE-BINDING PROTEIN-INTERACTING PROTEIN 1"/>
    <property type="match status" value="1"/>
</dbReference>
<evidence type="ECO:0000256" key="4">
    <source>
        <dbReference type="SAM" id="MobiDB-lite"/>
    </source>
</evidence>
<dbReference type="Proteomes" id="UP000075885">
    <property type="component" value="Unassembled WGS sequence"/>
</dbReference>
<feature type="region of interest" description="Disordered" evidence="4">
    <location>
        <begin position="66"/>
        <end position="85"/>
    </location>
</feature>
<comment type="subcellular location">
    <subcellularLocation>
        <location evidence="1">Cytoplasm</location>
    </subcellularLocation>
</comment>
<keyword evidence="7" id="KW-1185">Reference proteome</keyword>
<dbReference type="EnsemblMetazoa" id="AEPI000458-RA">
    <property type="protein sequence ID" value="AEPI000458-PA"/>
    <property type="gene ID" value="AEPI000458"/>
</dbReference>
<dbReference type="STRING" id="199890.A0A182P0M6"/>
<name>A0A182P0M6_9DIPT</name>
<feature type="compositionally biased region" description="Low complexity" evidence="4">
    <location>
        <begin position="34"/>
        <end position="48"/>
    </location>
</feature>
<reference evidence="6" key="2">
    <citation type="submission" date="2020-05" db="UniProtKB">
        <authorList>
            <consortium name="EnsemblMetazoa"/>
        </authorList>
    </citation>
    <scope>IDENTIFICATION</scope>
    <source>
        <strain evidence="6">Epiroticus2</strain>
    </source>
</reference>
<feature type="domain" description="MIF4G" evidence="5">
    <location>
        <begin position="200"/>
        <end position="402"/>
    </location>
</feature>
<dbReference type="GO" id="GO:0003723">
    <property type="term" value="F:RNA binding"/>
    <property type="evidence" value="ECO:0007669"/>
    <property type="project" value="InterPro"/>
</dbReference>
<evidence type="ECO:0000256" key="3">
    <source>
        <dbReference type="ARBA" id="ARBA00022845"/>
    </source>
</evidence>
<dbReference type="InterPro" id="IPR003890">
    <property type="entry name" value="MIF4G-like_typ-3"/>
</dbReference>
<dbReference type="Gene3D" id="1.25.40.180">
    <property type="match status" value="1"/>
</dbReference>
<evidence type="ECO:0000256" key="1">
    <source>
        <dbReference type="ARBA" id="ARBA00004496"/>
    </source>
</evidence>
<evidence type="ECO:0000259" key="5">
    <source>
        <dbReference type="SMART" id="SM00543"/>
    </source>
</evidence>
<sequence>MAQQDKYPEMRLPKAISLSANAKVFVPKARTVAPQQQPQQQQQQQQPPYHHQGFQVMPHLHQRLVMPQGGVEPGGGSDGGGGYEYGAMAQQHLAGNSNGPMMPNGSDMRKISPLQSRLSNMQIVDGGDSGKEHYHHQQQQQQQHQHHVTHHQQQYGGNHHHQDFMEGGQGGYNAGMVANWDSNLQEDLDQQISYRQTEALDYLTEVIAELFDNPGMFDELRKQLPSKLGELRQDHYVLSNTIEMIFEQSIKESNFRYMGARLCQLLDSTDKGPNLALRELLELKMADQNTQLQEFMQQEQVKVRGATLFLAELYMQLRQPQETFGKRISEYIISAIETLLNKEGPENMKCVCQCLKLCGFELEQDCPDKVDSIMKTIATRRTALPSSAEKIIDSVIELRKIAWGRGDEISSAPAAVPPPMPISSVTAMSHQPTGIVEFNDSPVFYGPDGQVLTEEENSFLETNVGKNGKQKTYTGYDDDDEYGLVDPDDDPDVQQAFEEFLQSNTQNRLQQQYRPDV</sequence>
<dbReference type="SMART" id="SM00543">
    <property type="entry name" value="MIF4G"/>
    <property type="match status" value="1"/>
</dbReference>
<dbReference type="GO" id="GO:0006446">
    <property type="term" value="P:regulation of translational initiation"/>
    <property type="evidence" value="ECO:0007669"/>
    <property type="project" value="TreeGrafter"/>
</dbReference>
<dbReference type="PANTHER" id="PTHR23254">
    <property type="entry name" value="EIF4G DOMAIN PROTEIN"/>
    <property type="match status" value="1"/>
</dbReference>
<dbReference type="InterPro" id="IPR051367">
    <property type="entry name" value="mRNA_TranslReg/HistoneTransl"/>
</dbReference>
<keyword evidence="3" id="KW-0810">Translation regulation</keyword>
<keyword evidence="2" id="KW-0963">Cytoplasm</keyword>
<feature type="compositionally biased region" description="Acidic residues" evidence="4">
    <location>
        <begin position="476"/>
        <end position="491"/>
    </location>
</feature>
<feature type="compositionally biased region" description="Gly residues" evidence="4">
    <location>
        <begin position="71"/>
        <end position="84"/>
    </location>
</feature>
<proteinExistence type="predicted"/>
<dbReference type="InterPro" id="IPR016024">
    <property type="entry name" value="ARM-type_fold"/>
</dbReference>
<feature type="region of interest" description="Disordered" evidence="4">
    <location>
        <begin position="468"/>
        <end position="491"/>
    </location>
</feature>
<dbReference type="Pfam" id="PF02854">
    <property type="entry name" value="MIF4G"/>
    <property type="match status" value="1"/>
</dbReference>
<dbReference type="GO" id="GO:0008494">
    <property type="term" value="F:translation activator activity"/>
    <property type="evidence" value="ECO:0007669"/>
    <property type="project" value="TreeGrafter"/>
</dbReference>
<dbReference type="SUPFAM" id="SSF48371">
    <property type="entry name" value="ARM repeat"/>
    <property type="match status" value="1"/>
</dbReference>
<dbReference type="GO" id="GO:0005737">
    <property type="term" value="C:cytoplasm"/>
    <property type="evidence" value="ECO:0007669"/>
    <property type="project" value="UniProtKB-SubCell"/>
</dbReference>
<evidence type="ECO:0000256" key="2">
    <source>
        <dbReference type="ARBA" id="ARBA00022490"/>
    </source>
</evidence>
<dbReference type="VEuPathDB" id="VectorBase:AEPI000458"/>
<dbReference type="AlphaFoldDB" id="A0A182P0M6"/>
<feature type="region of interest" description="Disordered" evidence="4">
    <location>
        <begin position="27"/>
        <end position="50"/>
    </location>
</feature>